<dbReference type="InterPro" id="IPR001242">
    <property type="entry name" value="Condensation_dom"/>
</dbReference>
<dbReference type="SUPFAM" id="SSF56801">
    <property type="entry name" value="Acetyl-CoA synthetase-like"/>
    <property type="match status" value="4"/>
</dbReference>
<evidence type="ECO:0000256" key="5">
    <source>
        <dbReference type="ARBA" id="ARBA00022598"/>
    </source>
</evidence>
<dbReference type="Gene3D" id="3.30.559.30">
    <property type="entry name" value="Nonribosomal peptide synthetase, condensation domain"/>
    <property type="match status" value="5"/>
</dbReference>
<dbReference type="PROSITE" id="PS00455">
    <property type="entry name" value="AMP_BINDING"/>
    <property type="match status" value="4"/>
</dbReference>
<gene>
    <name evidence="10" type="ORF">GQF01_00235</name>
</gene>
<dbReference type="InterPro" id="IPR020845">
    <property type="entry name" value="AMP-binding_CS"/>
</dbReference>
<dbReference type="GO" id="GO:0016874">
    <property type="term" value="F:ligase activity"/>
    <property type="evidence" value="ECO:0007669"/>
    <property type="project" value="UniProtKB-KW"/>
</dbReference>
<keyword evidence="11" id="KW-1185">Reference proteome</keyword>
<dbReference type="InterPro" id="IPR025110">
    <property type="entry name" value="AMP-bd_C"/>
</dbReference>
<dbReference type="Gene3D" id="2.30.38.10">
    <property type="entry name" value="Luciferase, Domain 3"/>
    <property type="match status" value="4"/>
</dbReference>
<dbReference type="Gene3D" id="3.40.50.980">
    <property type="match status" value="8"/>
</dbReference>
<dbReference type="Pfam" id="PF13193">
    <property type="entry name" value="AMP-binding_C"/>
    <property type="match status" value="4"/>
</dbReference>
<dbReference type="NCBIfam" id="TIGR01733">
    <property type="entry name" value="AA-adenyl-dom"/>
    <property type="match status" value="4"/>
</dbReference>
<feature type="domain" description="Carrier" evidence="9">
    <location>
        <begin position="4155"/>
        <end position="4229"/>
    </location>
</feature>
<name>A0A6L8URK8_9BACL</name>
<dbReference type="FunFam" id="3.30.559.30:FF:000001">
    <property type="entry name" value="Non-ribosomal peptide synthetase"/>
    <property type="match status" value="2"/>
</dbReference>
<dbReference type="FunFam" id="3.30.300.30:FF:000010">
    <property type="entry name" value="Enterobactin synthetase component F"/>
    <property type="match status" value="4"/>
</dbReference>
<evidence type="ECO:0000313" key="11">
    <source>
        <dbReference type="Proteomes" id="UP000481087"/>
    </source>
</evidence>
<feature type="domain" description="Carrier" evidence="9">
    <location>
        <begin position="2070"/>
        <end position="2145"/>
    </location>
</feature>
<comment type="caution">
    <text evidence="10">The sequence shown here is derived from an EMBL/GenBank/DDBJ whole genome shotgun (WGS) entry which is preliminary data.</text>
</comment>
<dbReference type="EMBL" id="WTUZ01000001">
    <property type="protein sequence ID" value="MZQ80584.1"/>
    <property type="molecule type" value="Genomic_DNA"/>
</dbReference>
<sequence>MKEVGIHDNFFDLGGHSLKATLLVSRMYKQLDIQVQLRDVFRYPTIEALDAAMQEMQAVAYLAIKPAEPRETYPVTSQQKRLYVLQQLEGAETSYNMPAVLEVQGSMDRQRFEQALNALAARHEALRTSFELLGGEAVQRIHPSVELSVRYMQASEAEAAEQIAEFVRAFDISQAPLMRVGLMTLTEDRHLLLFDMHHIISDGMTLNVLIGDWLRLYEGQTLSPLKLQYKDYACWQQELAEQGALQKQEAYWMEQLSGELPLLDVPVDFARPSIRSFEGDSVRFTLDKLLTEQLTKLAKESGATLYMVLLAAYTAFLSRLSGQEEVLVGSPIAGRPHAELEPIAGMFVNTLVLRTRPEKQLTFADYVQEVKQMALAAFEHQDYPFELLVDKVATRRDLSRNPLFDAMFVLQNMELQQLQTTEFHLKETTYTHQVSKFDLTLTVTQKQDELDCTFEYSTALFQRDTIERWAGHFMTLVQSVTLHPRLTLDSAKLMSDQDIEQVIEEFNDTAAEFQQGKMIHHLFEEQAARTPERLAVIHEHTQLTYRELNERANRLAWTLRQKGIGANDVVGVCTERSPHMLAGILAILKAGGAYVPMTPDLPEGRLAYMLADSGAKLVLTERRLAEKLGSEAPDILCLDEESAYAEDSSNLPETADGINDRSLAYIIYTSGSTGQPKGVMVEHASVVNLLYALQAEYPLQSEDRFLLKTTFTFDVSVPELFGGFLTGAALVILPDGQEKDPEAIAHTIQQHSVTHINFVPSMLRAFLQVQPGGWMSGLKYVFAAGEALAPDLVQSFYTQMDGAELINIYGPTEGTVYATGERLRADTSMVRVPIGRPLANVRAYVIDTAGHLQPVGIAGELCLAGAGLARGYVNQPELTAEKFTRSLVTGERMYRTGDLVRWLADGSIEYLGRMDHQVKIRGYRIELGEIEAALLQLEAVREATVIDREEGGERILCAYVTASRELTVSGLRAELSQSLPSYMIPAAFVQLERLPLTTSGKIDRKALPAPDESSLNTGVTYVAPVTPLQAKLSDIWQDVLSVKQVGIHDSFFDLGGHSLKATQLISKMHKQLEVQVPLRDVFRYPTIEALAAAMQEMQVSAYTAIKPAEPRETYPVTSQQKRLYVLQQLEGAETSYNMPAVLEVQGSIDRQRFEQALNALVERHEALRTSFELVDGEAVQRIHPTVELSVRYMQTSEEEVAEQITSFVRAFDISQAPLMRVGLMTLTQDRHLLLFDMHHIISDGMTLNLLISDWLRLYEGQTLSPLKLQYKDYACWQRELEEQGALQKQEAYWLEQLSGELPLLDVPIDHPRPSIRSFEGDSVRFTVDKLLTGQLTKLAKESGATLYMVLFAAYTAFLSRLSGQEEMLVGSPIAGRPHADLEPIAGMFVNTLVLRTRPEKQLTFADYVQEVKQVALAAFEHQDYPFELLVDKVATHRDLSRNPLFDAMFVLQNMELQQQFHTADFRLIERAYSHQVSKFDLTLSIIEVDNQFDCTFEYSTALFQRETMERWADYFVRVLRTLVEHPNTSLASINLLSEKEQNQLLTAHNSTWTDYPRNQTLHALFEERAASGPERTALIFEDTSLTYRELNAKANQLAHILRRKGVQADDTVGLLTDRSPEMIIGILAILKAGGAYVPLDPENPASRIRYILEDSGATMLLTRSQLFDLAEEAFSSREILSLDDHHAWIHEKDCNLEPNNTANHLAYVMYTSGTTGQPKGILTTHANISRVIMCTNYIEISEDDVLLGISNYVFDGSTFDIYGALLNGASLVLASKERVLDIPRLPKFVHEHGITVFFSPTALFNALMDTDIHDLRDVRTIVIGGEKASVNHVRKAIETLGPGSVINGYGPTETTVFATAYQAHQIIDGASAIPIGKPLSNTMSYILNPCGLLQPIGVPGELYIGGEGVARGYLNLPELTAEKFVDNPFQPGGKMYRTGDMARWKKDGTIEYLGRLDHQVKIRGYRIELGEVEAKLMKQASVRDAVVLDLENGSGERYLCAYVTADRALVASELRTELRTELLKSLPHFMVPAVFVQLEHIPLTANGKTDRKALPAPDDGNLGNPLTYTAPTTKLQAQLAEIWQEVLEVRQVGIHDHFFEHGGHSLKATLLAARIHKHLGIQVPLRDVFRYPTIHELACTMEEMNVSIYAEIPQAEALDLYPVTSQQKRLYVLEQLSDAGTSYNMPIVMSLEGKVDRERFAQAFHQLAARHESLRTSFELRDGEPMQRIHADLKLDVNFLLADEIEAATAIAGFARSFNLSQAPLVRVGLITITEDRHLLLFDMHHIVSDGLTLKLLIRDWLRLYEGQELSPMKLQYKDYACWQQELMQKGTLKQQEAYWLEQLSGELPLLELPADWSRPPVRSFEGDRVSVTLNESLTCELNKLAKETGTTLYMLLLAAYSALLSRLSGQEEIIVGSPIAGRPHADLEPIAGMLVNTLVMRTYPEGKRSFMAYLQDVKQAALAAYEHQDYPFELVVEKAAINRDMSRNPLFDTMFMLQHKEQEHFQTTDFLLSERPHTHQISKFDLSLTAAEMNNEMECTFEYATALFKSETIERWAAHWVSLLQSAVLNPHLLLESLELMSGEEKAKQLRFNDTEAHFPQGVMVHQLLEQQAERTPDRVAVIDTNRQITFRELNERANSLAHTLRLKGIEQEAAVGLMTSRSLDMLVGILGIMKAGGAYVPITPELPKERIAYMLGDSGTKLVLAESRFADQLGSALEVLHLDEKDAYSKETSNLPTAPDCAKNLAYILYTSGSTGQPKGVMVEHASVVNVLYALQEQYPLQPEDRFLLKTTFTFDVSVPELFGGFLTGAALVILPDGQEKDPEAIAQTILQYDVTHINFVPSMLRAFLQTQSVSSEAGGFPVLKYVFTAGEAIAPELVQSFYSRMNGQQLINLYGPTEGTVYATGELLLANDNAERILIGRPLPNVKAYVVSRSGSMQPIGVVGELCLGGVGLARGYVNQAELTAQKFVEGMAFTDERLYRTGDLVKWLPDGRIAYYGRMDQQVKIRGYRIEIGEIEAALLEIEDISEVVITDRCDESGERYLCAYVTAKRECTAFELRAELLKELPSYMIPAVFVQLAYIPLTANGKIDRKALPAPADISLNSGLTYTAPSTPLQAQLVNIWQDVLGVKQVGIRDHFFDLGGHSLKAILLASRIHKQLDIQVSLREVFLYPTIEELASALGRMNTDVYAEIRVALALERDAYPVTSQQKRLYVLQQLEETKTSYNMPAVMEVQGSLDRERLGKAFQELVNRHEVLRTSFELVQGEIVQRIQPSVDFQVSYMLAGEEEADGLIAGFMRPFDLRQAPLLRAGLITLADEHHLLLFDMHHIISDGLTQNLLIDEWVQLYEGKELPPLILQYKDYACWQQELAKQGVLEQQEAYWLEQLSGELPQLELPADFARPAVRSFEGDIVYFKLDPVWSGRLNKLAKETEATLFMVLTAMYTVFLSRITGQEDICVGTPVAGRTHADLERIMGMFVNTLVLRNYPKGEKTFLAFLAEVKQRTIELSEHQDYPFEELLEKLAIRRDISRNPLFDAMFTMQPDPFAIKASGLRIAPYVFERKTSKFDFTLEASEGKEGLSFSLEYRSALFKRETMERMTGHLKQLLMSLVSNPNARLDELELLSLDEQQFMLQEFNHTKAEYPREKAVHQLFEEQVARTPERVAVVFEEQQWTYRELNAKANQLARLLKAKGVQQDQIVGVLLERSPKMIVGILAILKAGGAYVPMTPDLPEGRLAYMLADSGAKLVLTERRLAEKLGSEAPAILCLDEESAYADDSSNLPETAAGVNERALAYIIYTSGSTGQPKGVMVEHASVVNLLYALQAEYPLQPEDRFLLKTTFTFDVSVPELFSGFLTGAALVILPDGQEKDPEAIAHTIREHNVTHINFVPSMLRAFLQMQPGGSMSGLKYVFAAGEALAPDLVQSFYRQMKGTELINVYGPTEGTVYATGERLRADQSMVRVPIGRPLSNVRAYVIDAAGNLQPVGIAGELCLAGAGLARGYVKQPELTAEKFTPSLVTGERMYRTGDLVRWLPDGRIEYLGRMDHQVKIRGYRIELGEIEAALLQLEAVREATVIDREEGGERILCAYVTASRELTVSGLRAELSQSLPSYMIPAAFVQLERLPLTSSGKIDRKSLPAPIESSLSTGVTYAAPETPLQEELAAIWQDVLGVKQVGIHDNFFDLGGDSIKALQIASRLYQQHMEVSVRDLLQHPTVKELSPFVRVATRQVDQRAVTGQADLHPIQSWFFEQQFTEQQHYNQAFILFRQDGFDEAKIIHVFDRIVEHHDALRMVYKQENGSWLQTNRDTDGEFFQWHKYDWRDEPDDEKRIKDEEYKIQSKMNLEKGPLMQVALFQTDSGDHLLIAIHHLVVDGVSWRILMEDFAAGYAQCEQGQEISFPAKTHSYLTYTKQLLSYAKERDWASERDYWSKVKEAAVSTLPRDFSVEGREWSDSRMVQMTLTEQETGQLLKQVHRAFNMEINDILLTALGLSLHQWTGAAKKVIALEGHGREPISDDCDISRTVGWFTSLFPVIVDVSAYAKSSDEDGLISAMKSMKDSLRRIPQKGLGYGVMQYMAGDQHPDTVRLKPEICFNYLGQMDQPTAKQPFEISHIPSLAMNSRQNDRPYALDFSAMVTGGVFMLQVHYNRNEYTEDTVIQIIDWIKIYLLQMIELCVRVENTEKTLTDYSDEQLTQEALDSIADMIELL</sequence>
<dbReference type="CDD" id="cd19531">
    <property type="entry name" value="LCL_NRPS-like"/>
    <property type="match status" value="4"/>
</dbReference>
<comment type="cofactor">
    <cofactor evidence="1">
        <name>pantetheine 4'-phosphate</name>
        <dbReference type="ChEBI" id="CHEBI:47942"/>
    </cofactor>
</comment>
<dbReference type="PANTHER" id="PTHR45527:SF1">
    <property type="entry name" value="FATTY ACID SYNTHASE"/>
    <property type="match status" value="1"/>
</dbReference>
<dbReference type="InterPro" id="IPR000873">
    <property type="entry name" value="AMP-dep_synth/lig_dom"/>
</dbReference>
<dbReference type="Proteomes" id="UP000481087">
    <property type="component" value="Unassembled WGS sequence"/>
</dbReference>
<evidence type="ECO:0000256" key="4">
    <source>
        <dbReference type="ARBA" id="ARBA00022553"/>
    </source>
</evidence>
<dbReference type="InterPro" id="IPR010071">
    <property type="entry name" value="AA_adenyl_dom"/>
</dbReference>
<feature type="domain" description="Carrier" evidence="9">
    <location>
        <begin position="1"/>
        <end position="57"/>
    </location>
</feature>
<dbReference type="NCBIfam" id="TIGR01720">
    <property type="entry name" value="NRPS-para261"/>
    <property type="match status" value="1"/>
</dbReference>
<dbReference type="InterPro" id="IPR020806">
    <property type="entry name" value="PKS_PP-bd"/>
</dbReference>
<dbReference type="CDD" id="cd05930">
    <property type="entry name" value="A_NRPS"/>
    <property type="match status" value="3"/>
</dbReference>
<dbReference type="NCBIfam" id="NF003417">
    <property type="entry name" value="PRK04813.1"/>
    <property type="match status" value="4"/>
</dbReference>
<dbReference type="PROSITE" id="PS50075">
    <property type="entry name" value="CARRIER"/>
    <property type="match status" value="5"/>
</dbReference>
<dbReference type="SUPFAM" id="SSF47336">
    <property type="entry name" value="ACP-like"/>
    <property type="match status" value="5"/>
</dbReference>
<evidence type="ECO:0000313" key="10">
    <source>
        <dbReference type="EMBL" id="MZQ80584.1"/>
    </source>
</evidence>
<dbReference type="FunFam" id="3.40.50.980:FF:000001">
    <property type="entry name" value="Non-ribosomal peptide synthetase"/>
    <property type="match status" value="4"/>
</dbReference>
<evidence type="ECO:0000256" key="8">
    <source>
        <dbReference type="ARBA" id="ARBA00023268"/>
    </source>
</evidence>
<dbReference type="GO" id="GO:0043041">
    <property type="term" value="P:amino acid activation for nonribosomal peptide biosynthetic process"/>
    <property type="evidence" value="ECO:0007669"/>
    <property type="project" value="TreeGrafter"/>
</dbReference>
<dbReference type="InterPro" id="IPR045851">
    <property type="entry name" value="AMP-bd_C_sf"/>
</dbReference>
<keyword evidence="4" id="KW-0597">Phosphoprotein</keyword>
<dbReference type="Gene3D" id="3.30.300.30">
    <property type="match status" value="4"/>
</dbReference>
<dbReference type="Gene3D" id="1.10.1200.10">
    <property type="entry name" value="ACP-like"/>
    <property type="match status" value="5"/>
</dbReference>
<dbReference type="Gene3D" id="3.30.559.10">
    <property type="entry name" value="Chloramphenicol acetyltransferase-like domain"/>
    <property type="match status" value="5"/>
</dbReference>
<dbReference type="InterPro" id="IPR010060">
    <property type="entry name" value="NRPS_synth"/>
</dbReference>
<dbReference type="SMART" id="SM00823">
    <property type="entry name" value="PKS_PP"/>
    <property type="match status" value="4"/>
</dbReference>
<dbReference type="InterPro" id="IPR023213">
    <property type="entry name" value="CAT-like_dom_sf"/>
</dbReference>
<proteinExistence type="inferred from homology"/>
<feature type="domain" description="Carrier" evidence="9">
    <location>
        <begin position="1023"/>
        <end position="1098"/>
    </location>
</feature>
<keyword evidence="7" id="KW-0045">Antibiotic biosynthesis</keyword>
<dbReference type="PANTHER" id="PTHR45527">
    <property type="entry name" value="NONRIBOSOMAL PEPTIDE SYNTHETASE"/>
    <property type="match status" value="1"/>
</dbReference>
<evidence type="ECO:0000256" key="1">
    <source>
        <dbReference type="ARBA" id="ARBA00001957"/>
    </source>
</evidence>
<reference evidence="10 11" key="1">
    <citation type="submission" date="2019-12" db="EMBL/GenBank/DDBJ databases">
        <title>Paenibacillus sp. nov. sp. isolated from soil.</title>
        <authorList>
            <person name="Kim J."/>
            <person name="Jeong S.E."/>
            <person name="Jung H.S."/>
            <person name="Jeon C.O."/>
        </authorList>
    </citation>
    <scope>NUCLEOTIDE SEQUENCE [LARGE SCALE GENOMIC DNA]</scope>
    <source>
        <strain evidence="10 11">5J-6</strain>
    </source>
</reference>
<dbReference type="GO" id="GO:0044550">
    <property type="term" value="P:secondary metabolite biosynthetic process"/>
    <property type="evidence" value="ECO:0007669"/>
    <property type="project" value="UniProtKB-ARBA"/>
</dbReference>
<evidence type="ECO:0000259" key="9">
    <source>
        <dbReference type="PROSITE" id="PS50075"/>
    </source>
</evidence>
<dbReference type="InterPro" id="IPR006162">
    <property type="entry name" value="Ppantetheine_attach_site"/>
</dbReference>
<evidence type="ECO:0000256" key="6">
    <source>
        <dbReference type="ARBA" id="ARBA00022737"/>
    </source>
</evidence>
<dbReference type="GO" id="GO:0005737">
    <property type="term" value="C:cytoplasm"/>
    <property type="evidence" value="ECO:0007669"/>
    <property type="project" value="TreeGrafter"/>
</dbReference>
<dbReference type="GO" id="GO:0031177">
    <property type="term" value="F:phosphopantetheine binding"/>
    <property type="evidence" value="ECO:0007669"/>
    <property type="project" value="InterPro"/>
</dbReference>
<dbReference type="FunFam" id="3.40.50.980:FF:000002">
    <property type="entry name" value="Enterobactin synthetase component F"/>
    <property type="match status" value="2"/>
</dbReference>
<dbReference type="Pfam" id="PF00550">
    <property type="entry name" value="PP-binding"/>
    <property type="match status" value="5"/>
</dbReference>
<dbReference type="Pfam" id="PF00668">
    <property type="entry name" value="Condensation"/>
    <property type="match status" value="5"/>
</dbReference>
<keyword evidence="6" id="KW-0677">Repeat</keyword>
<feature type="domain" description="Carrier" evidence="9">
    <location>
        <begin position="3113"/>
        <end position="3188"/>
    </location>
</feature>
<dbReference type="FunFam" id="3.40.50.12780:FF:000012">
    <property type="entry name" value="Non-ribosomal peptide synthetase"/>
    <property type="match status" value="4"/>
</dbReference>
<comment type="similarity">
    <text evidence="2">Belongs to the ATP-dependent AMP-binding enzyme family.</text>
</comment>
<dbReference type="Pfam" id="PF00501">
    <property type="entry name" value="AMP-binding"/>
    <property type="match status" value="4"/>
</dbReference>
<evidence type="ECO:0000256" key="3">
    <source>
        <dbReference type="ARBA" id="ARBA00022450"/>
    </source>
</evidence>
<dbReference type="CDD" id="cd12117">
    <property type="entry name" value="A_NRPS_Srf_like"/>
    <property type="match status" value="1"/>
</dbReference>
<organism evidence="10 11">
    <name type="scientific">Paenibacillus silvestris</name>
    <dbReference type="NCBI Taxonomy" id="2606219"/>
    <lineage>
        <taxon>Bacteria</taxon>
        <taxon>Bacillati</taxon>
        <taxon>Bacillota</taxon>
        <taxon>Bacilli</taxon>
        <taxon>Bacillales</taxon>
        <taxon>Paenibacillaceae</taxon>
        <taxon>Paenibacillus</taxon>
    </lineage>
</organism>
<dbReference type="InterPro" id="IPR009081">
    <property type="entry name" value="PP-bd_ACP"/>
</dbReference>
<dbReference type="GO" id="GO:0008610">
    <property type="term" value="P:lipid biosynthetic process"/>
    <property type="evidence" value="ECO:0007669"/>
    <property type="project" value="UniProtKB-ARBA"/>
</dbReference>
<evidence type="ECO:0000256" key="7">
    <source>
        <dbReference type="ARBA" id="ARBA00023194"/>
    </source>
</evidence>
<dbReference type="GO" id="GO:0017000">
    <property type="term" value="P:antibiotic biosynthetic process"/>
    <property type="evidence" value="ECO:0007669"/>
    <property type="project" value="UniProtKB-KW"/>
</dbReference>
<protein>
    <submittedName>
        <fullName evidence="10">Amino acid adenylation domain-containing protein</fullName>
    </submittedName>
</protein>
<keyword evidence="3" id="KW-0596">Phosphopantetheine</keyword>
<dbReference type="SUPFAM" id="SSF52777">
    <property type="entry name" value="CoA-dependent acyltransferases"/>
    <property type="match status" value="10"/>
</dbReference>
<dbReference type="CDD" id="cd19534">
    <property type="entry name" value="E_NRPS"/>
    <property type="match status" value="1"/>
</dbReference>
<dbReference type="FunFam" id="1.10.1200.10:FF:000005">
    <property type="entry name" value="Nonribosomal peptide synthetase 1"/>
    <property type="match status" value="4"/>
</dbReference>
<dbReference type="FunFam" id="2.30.38.10:FF:000001">
    <property type="entry name" value="Non-ribosomal peptide synthetase PvdI"/>
    <property type="match status" value="3"/>
</dbReference>
<keyword evidence="5" id="KW-0436">Ligase</keyword>
<dbReference type="PROSITE" id="PS00012">
    <property type="entry name" value="PHOSPHOPANTETHEINE"/>
    <property type="match status" value="4"/>
</dbReference>
<keyword evidence="8" id="KW-0511">Multifunctional enzyme</keyword>
<evidence type="ECO:0000256" key="2">
    <source>
        <dbReference type="ARBA" id="ARBA00006432"/>
    </source>
</evidence>
<dbReference type="InterPro" id="IPR036736">
    <property type="entry name" value="ACP-like_sf"/>
</dbReference>
<accession>A0A6L8URK8</accession>